<gene>
    <name evidence="8" type="ORF">THAOC_08477</name>
</gene>
<reference evidence="8 9" key="1">
    <citation type="journal article" date="2012" name="Genome Biol.">
        <title>Genome and low-iron response of an oceanic diatom adapted to chronic iron limitation.</title>
        <authorList>
            <person name="Lommer M."/>
            <person name="Specht M."/>
            <person name="Roy A.S."/>
            <person name="Kraemer L."/>
            <person name="Andreson R."/>
            <person name="Gutowska M.A."/>
            <person name="Wolf J."/>
            <person name="Bergner S.V."/>
            <person name="Schilhabel M.B."/>
            <person name="Klostermeier U.C."/>
            <person name="Beiko R.G."/>
            <person name="Rosenstiel P."/>
            <person name="Hippler M."/>
            <person name="Laroche J."/>
        </authorList>
    </citation>
    <scope>NUCLEOTIDE SEQUENCE [LARGE SCALE GENOMIC DNA]</scope>
    <source>
        <strain evidence="8 9">CCMP1005</strain>
    </source>
</reference>
<accession>K0TA06</accession>
<keyword evidence="3" id="KW-0479">Metal-binding</keyword>
<dbReference type="SUPFAM" id="SSF102114">
    <property type="entry name" value="Radical SAM enzymes"/>
    <property type="match status" value="1"/>
</dbReference>
<dbReference type="SFLD" id="SFLDG01095">
    <property type="entry name" value="Uncharacterised_Radical_SAM_Su"/>
    <property type="match status" value="1"/>
</dbReference>
<evidence type="ECO:0000313" key="9">
    <source>
        <dbReference type="Proteomes" id="UP000266841"/>
    </source>
</evidence>
<proteinExistence type="predicted"/>
<dbReference type="InterPro" id="IPR051198">
    <property type="entry name" value="BchE-like"/>
</dbReference>
<evidence type="ECO:0000256" key="5">
    <source>
        <dbReference type="ARBA" id="ARBA00023014"/>
    </source>
</evidence>
<dbReference type="PANTHER" id="PTHR43409">
    <property type="entry name" value="ANAEROBIC MAGNESIUM-PROTOPORPHYRIN IX MONOMETHYL ESTER CYCLASE-RELATED"/>
    <property type="match status" value="1"/>
</dbReference>
<comment type="caution">
    <text evidence="8">The sequence shown here is derived from an EMBL/GenBank/DDBJ whole genome shotgun (WGS) entry which is preliminary data.</text>
</comment>
<dbReference type="GO" id="GO:0051536">
    <property type="term" value="F:iron-sulfur cluster binding"/>
    <property type="evidence" value="ECO:0007669"/>
    <property type="project" value="UniProtKB-KW"/>
</dbReference>
<evidence type="ECO:0000256" key="4">
    <source>
        <dbReference type="ARBA" id="ARBA00023004"/>
    </source>
</evidence>
<dbReference type="InterPro" id="IPR023404">
    <property type="entry name" value="rSAM_horseshoe"/>
</dbReference>
<dbReference type="SFLD" id="SFLDG01082">
    <property type="entry name" value="B12-binding_domain_containing"/>
    <property type="match status" value="1"/>
</dbReference>
<sequence>MRPVAWRTSLVLLHVALATVIASAAFHSRPPSLHVEHRRRTDLPSSLGDACGIEYEGAVFRPPAEWRSLILQVTIGCSWNRCTFCEMYQEKSFRAKPVEEVIAEMDRIVEVGGASYVRDVFLADGDAMTLPTGMLVRILDAINDRFPRVRRISSYCLPRNVRGKSVDALSKLKSRGLSHVYVGCESGSDTVLEAVEKGETYETSLSALAKLKDAGIKRSVMILVGLGGREHSYEHACLSASLCSEARPDYLSLLTTSFPRGKGRVEAGYRKLDQDTASSFEELSARESLKEMKVFLEACNIPGGKTIFRSDHASNYFVLKGRLGRDKERLLAELQTVLDGDESKIRQQRGLDLTSAPNIGGGYGPISFPSVCRPTSPLVTENLLDLAPRPSDSRVSEAFGTRLPGVDDVDDQELLTACPSSSTLSYQTISHHCEEYASMPWIIVGEEEKGSSMRTDGMGVTAPIEAGNAANTQGVTRIVEAGLG</sequence>
<keyword evidence="5" id="KW-0411">Iron-sulfur</keyword>
<dbReference type="PROSITE" id="PS51918">
    <property type="entry name" value="RADICAL_SAM"/>
    <property type="match status" value="1"/>
</dbReference>
<dbReference type="SMART" id="SM00729">
    <property type="entry name" value="Elp3"/>
    <property type="match status" value="1"/>
</dbReference>
<keyword evidence="4" id="KW-0408">Iron</keyword>
<comment type="cofactor">
    <cofactor evidence="1">
        <name>[4Fe-4S] cluster</name>
        <dbReference type="ChEBI" id="CHEBI:49883"/>
    </cofactor>
</comment>
<organism evidence="8 9">
    <name type="scientific">Thalassiosira oceanica</name>
    <name type="common">Marine diatom</name>
    <dbReference type="NCBI Taxonomy" id="159749"/>
    <lineage>
        <taxon>Eukaryota</taxon>
        <taxon>Sar</taxon>
        <taxon>Stramenopiles</taxon>
        <taxon>Ochrophyta</taxon>
        <taxon>Bacillariophyta</taxon>
        <taxon>Coscinodiscophyceae</taxon>
        <taxon>Thalassiosirophycidae</taxon>
        <taxon>Thalassiosirales</taxon>
        <taxon>Thalassiosiraceae</taxon>
        <taxon>Thalassiosira</taxon>
    </lineage>
</organism>
<evidence type="ECO:0000256" key="3">
    <source>
        <dbReference type="ARBA" id="ARBA00022723"/>
    </source>
</evidence>
<dbReference type="InterPro" id="IPR006638">
    <property type="entry name" value="Elp3/MiaA/NifB-like_rSAM"/>
</dbReference>
<evidence type="ECO:0000256" key="6">
    <source>
        <dbReference type="SAM" id="SignalP"/>
    </source>
</evidence>
<keyword evidence="6" id="KW-0732">Signal</keyword>
<dbReference type="GO" id="GO:0046872">
    <property type="term" value="F:metal ion binding"/>
    <property type="evidence" value="ECO:0007669"/>
    <property type="project" value="UniProtKB-KW"/>
</dbReference>
<evidence type="ECO:0000313" key="8">
    <source>
        <dbReference type="EMBL" id="EJK70186.1"/>
    </source>
</evidence>
<dbReference type="AlphaFoldDB" id="K0TA06"/>
<feature type="signal peptide" evidence="6">
    <location>
        <begin position="1"/>
        <end position="18"/>
    </location>
</feature>
<dbReference type="SFLD" id="SFLDS00029">
    <property type="entry name" value="Radical_SAM"/>
    <property type="match status" value="1"/>
</dbReference>
<dbReference type="EMBL" id="AGNL01008920">
    <property type="protein sequence ID" value="EJK70186.1"/>
    <property type="molecule type" value="Genomic_DNA"/>
</dbReference>
<feature type="chain" id="PRO_5003837815" description="Radical SAM core domain-containing protein" evidence="6">
    <location>
        <begin position="19"/>
        <end position="484"/>
    </location>
</feature>
<dbReference type="PANTHER" id="PTHR43409:SF4">
    <property type="entry name" value="RADICAL SAM SUPERFAMILY PROTEIN"/>
    <property type="match status" value="1"/>
</dbReference>
<dbReference type="Proteomes" id="UP000266841">
    <property type="component" value="Unassembled WGS sequence"/>
</dbReference>
<name>K0TA06_THAOC</name>
<dbReference type="InterPro" id="IPR007197">
    <property type="entry name" value="rSAM"/>
</dbReference>
<evidence type="ECO:0000259" key="7">
    <source>
        <dbReference type="PROSITE" id="PS51918"/>
    </source>
</evidence>
<dbReference type="CDD" id="cd01335">
    <property type="entry name" value="Radical_SAM"/>
    <property type="match status" value="1"/>
</dbReference>
<keyword evidence="9" id="KW-1185">Reference proteome</keyword>
<protein>
    <recommendedName>
        <fullName evidence="7">Radical SAM core domain-containing protein</fullName>
    </recommendedName>
</protein>
<dbReference type="Pfam" id="PF04055">
    <property type="entry name" value="Radical_SAM"/>
    <property type="match status" value="1"/>
</dbReference>
<feature type="domain" description="Radical SAM core" evidence="7">
    <location>
        <begin position="61"/>
        <end position="300"/>
    </location>
</feature>
<dbReference type="GO" id="GO:0003824">
    <property type="term" value="F:catalytic activity"/>
    <property type="evidence" value="ECO:0007669"/>
    <property type="project" value="InterPro"/>
</dbReference>
<dbReference type="OrthoDB" id="39733at2759"/>
<dbReference type="InterPro" id="IPR058240">
    <property type="entry name" value="rSAM_sf"/>
</dbReference>
<evidence type="ECO:0000256" key="1">
    <source>
        <dbReference type="ARBA" id="ARBA00001966"/>
    </source>
</evidence>
<dbReference type="eggNOG" id="ENOG502SRHD">
    <property type="taxonomic scope" value="Eukaryota"/>
</dbReference>
<keyword evidence="2" id="KW-0949">S-adenosyl-L-methionine</keyword>
<dbReference type="Gene3D" id="3.80.30.20">
    <property type="entry name" value="tm_1862 like domain"/>
    <property type="match status" value="1"/>
</dbReference>
<evidence type="ECO:0000256" key="2">
    <source>
        <dbReference type="ARBA" id="ARBA00022691"/>
    </source>
</evidence>